<dbReference type="InterPro" id="IPR033801">
    <property type="entry name" value="CBM6-CBM35-CBM36-like_1"/>
</dbReference>
<dbReference type="PATRIC" id="fig|378806.16.peg.449"/>
<sequence>MHMNPPPLSPPVSPRDRRFAPVTSLRRNLLLLPLFSGLMAGAAMAQAGATTPFKTLEAENGTLGGGATLRALAEGPLPSASSPELEASGRRFVQLDATNESVSWVNTTGITANRMVIRASIPDAPGGGGITATLNLYVNGSMRQAIPLSSRQSWVYGTGTWDNNSPSNGAPQVFYDDLRVVIAGEPIAPGSTLMLRKDAANTAAFYHIDLIDLENAPAPRTQPANTLSITSYGAVADDTGDDSDAIQNCINAAQSQGKGVWIPAGRFLTSRVIYASGITISGAGMWYTTLYRNVPVPNSGFDHWWELKNCTLRDVYIDTPATGRNRTLGASGGLNLSGANGWLIERVWIQHTDAAMWASGSHGTVRDSRVLNSWADGINLNSGPGTDKAGYDLTAQNNYVRATGDDGFAINADVLWPQMDTVKLLNNTSICAIGANTLRVAGGRNVTVQNNYVADPAQEFGMVVGVFHQGGTLESALVQGNTIVRGGGFRPYGGVKAAVLIGHENTPITATFANNTIIDSLGDGVAIGRYNVNLTFNNNTVTHPAAAGIWVLPSTTGSGRFESNTVSNLNGGQAAFRNDSSTFTATLTGNSWQSAAPGVVFYQDIYYGAGASQALPVGNYTLAQLAALGVPNDWASSVRIPAGRTLIMYADDNFSGASWTRTADTPDFSTLSPSANDKMSSCRVQ</sequence>
<dbReference type="HOGENOM" id="CLU_025572_0_0_7"/>
<accession>Q08MN1</accession>
<evidence type="ECO:0000259" key="3">
    <source>
        <dbReference type="Pfam" id="PF12708"/>
    </source>
</evidence>
<dbReference type="InterPro" id="IPR024535">
    <property type="entry name" value="RHGA/B-epi-like_pectate_lyase"/>
</dbReference>
<feature type="chain" id="PRO_5010840039" evidence="2">
    <location>
        <begin position="46"/>
        <end position="685"/>
    </location>
</feature>
<keyword evidence="7" id="KW-1185">Reference proteome</keyword>
<dbReference type="InterPro" id="IPR011024">
    <property type="entry name" value="G_crystallin-like"/>
</dbReference>
<evidence type="ECO:0000256" key="2">
    <source>
        <dbReference type="SAM" id="SignalP"/>
    </source>
</evidence>
<dbReference type="SMART" id="SM00710">
    <property type="entry name" value="PbH1"/>
    <property type="match status" value="7"/>
</dbReference>
<reference evidence="5 7" key="2">
    <citation type="journal article" date="2011" name="Mol. Biol. Evol.">
        <title>Comparative genomic analysis of fruiting body formation in Myxococcales.</title>
        <authorList>
            <person name="Huntley S."/>
            <person name="Hamann N."/>
            <person name="Wegener-Feldbrugge S."/>
            <person name="Treuner-Lange A."/>
            <person name="Kube M."/>
            <person name="Reinhardt R."/>
            <person name="Klages S."/>
            <person name="Muller R."/>
            <person name="Ronning C.M."/>
            <person name="Nierman W.C."/>
            <person name="Sogaard-Andersen L."/>
        </authorList>
    </citation>
    <scope>NUCLEOTIDE SEQUENCE [LARGE SCALE GENOMIC DNA]</scope>
    <source>
        <strain evidence="5 7">DW4/3-1</strain>
    </source>
</reference>
<dbReference type="Gene3D" id="2.160.20.10">
    <property type="entry name" value="Single-stranded right-handed beta-helix, Pectin lyase-like"/>
    <property type="match status" value="1"/>
</dbReference>
<dbReference type="eggNOG" id="COG5434">
    <property type="taxonomic scope" value="Bacteria"/>
</dbReference>
<evidence type="ECO:0000259" key="4">
    <source>
        <dbReference type="Pfam" id="PF22815"/>
    </source>
</evidence>
<feature type="domain" description="CBM6/CBM35/CBM36-like 1" evidence="4">
    <location>
        <begin position="52"/>
        <end position="215"/>
    </location>
</feature>
<feature type="signal peptide" evidence="2">
    <location>
        <begin position="1"/>
        <end position="45"/>
    </location>
</feature>
<dbReference type="CDD" id="cd14490">
    <property type="entry name" value="CBM6-CBM35-CBM36_like_1"/>
    <property type="match status" value="1"/>
</dbReference>
<dbReference type="CAZy" id="GH87">
    <property type="family name" value="Glycoside Hydrolase Family 87"/>
</dbReference>
<feature type="domain" description="Rhamnogalacturonase A/B/Epimerase-like pectate lyase" evidence="3">
    <location>
        <begin position="228"/>
        <end position="453"/>
    </location>
</feature>
<dbReference type="Proteomes" id="UP000032702">
    <property type="component" value="Unassembled WGS sequence"/>
</dbReference>
<dbReference type="Proteomes" id="UP000001351">
    <property type="component" value="Chromosome"/>
</dbReference>
<dbReference type="InterPro" id="IPR006626">
    <property type="entry name" value="PbH1"/>
</dbReference>
<dbReference type="Gene3D" id="2.60.20.10">
    <property type="entry name" value="Crystallins"/>
    <property type="match status" value="1"/>
</dbReference>
<name>Q08MN1_STIAD</name>
<dbReference type="Pfam" id="PF22815">
    <property type="entry name" value="CatAgl_D1"/>
    <property type="match status" value="1"/>
</dbReference>
<dbReference type="EMBL" id="AAMD01000346">
    <property type="protein sequence ID" value="EAU61738.1"/>
    <property type="molecule type" value="Genomic_DNA"/>
</dbReference>
<dbReference type="OrthoDB" id="9135535at2"/>
<dbReference type="EMBL" id="CP002271">
    <property type="protein sequence ID" value="ADO76020.1"/>
    <property type="molecule type" value="Genomic_DNA"/>
</dbReference>
<dbReference type="SUPFAM" id="SSF49695">
    <property type="entry name" value="gamma-Crystallin-like"/>
    <property type="match status" value="1"/>
</dbReference>
<dbReference type="Pfam" id="PF12708">
    <property type="entry name" value="Pect-lyase_RHGA_epim"/>
    <property type="match status" value="1"/>
</dbReference>
<evidence type="ECO:0000313" key="6">
    <source>
        <dbReference type="EMBL" id="EAU61738.1"/>
    </source>
</evidence>
<dbReference type="Gene3D" id="2.60.120.260">
    <property type="entry name" value="Galactose-binding domain-like"/>
    <property type="match status" value="1"/>
</dbReference>
<proteinExistence type="predicted"/>
<evidence type="ECO:0000256" key="1">
    <source>
        <dbReference type="SAM" id="MobiDB-lite"/>
    </source>
</evidence>
<evidence type="ECO:0000313" key="7">
    <source>
        <dbReference type="Proteomes" id="UP000001351"/>
    </source>
</evidence>
<gene>
    <name evidence="5" type="ordered locus">STAUR_8265</name>
    <name evidence="6" type="ORF">STIAU_3138</name>
</gene>
<feature type="region of interest" description="Disordered" evidence="1">
    <location>
        <begin position="666"/>
        <end position="685"/>
    </location>
</feature>
<reference evidence="6 8" key="1">
    <citation type="submission" date="2006-04" db="EMBL/GenBank/DDBJ databases">
        <authorList>
            <person name="Nierman W.C."/>
        </authorList>
    </citation>
    <scope>NUCLEOTIDE SEQUENCE [LARGE SCALE GENOMIC DNA]</scope>
    <source>
        <strain evidence="6 8">DW4/3-1</strain>
    </source>
</reference>
<dbReference type="STRING" id="378806.STAUR_8265"/>
<dbReference type="SUPFAM" id="SSF51126">
    <property type="entry name" value="Pectin lyase-like"/>
    <property type="match status" value="1"/>
</dbReference>
<evidence type="ECO:0000313" key="5">
    <source>
        <dbReference type="EMBL" id="ADO76020.1"/>
    </source>
</evidence>
<organism evidence="6 8">
    <name type="scientific">Stigmatella aurantiaca (strain DW4/3-1)</name>
    <dbReference type="NCBI Taxonomy" id="378806"/>
    <lineage>
        <taxon>Bacteria</taxon>
        <taxon>Pseudomonadati</taxon>
        <taxon>Myxococcota</taxon>
        <taxon>Myxococcia</taxon>
        <taxon>Myxococcales</taxon>
        <taxon>Cystobacterineae</taxon>
        <taxon>Archangiaceae</taxon>
        <taxon>Stigmatella</taxon>
    </lineage>
</organism>
<evidence type="ECO:0000313" key="8">
    <source>
        <dbReference type="Proteomes" id="UP000032702"/>
    </source>
</evidence>
<dbReference type="KEGG" id="sur:STAUR_8265"/>
<keyword evidence="2" id="KW-0732">Signal</keyword>
<dbReference type="InterPro" id="IPR011050">
    <property type="entry name" value="Pectin_lyase_fold/virulence"/>
</dbReference>
<protein>
    <submittedName>
        <fullName evidence="6">Mycodextranase, putative</fullName>
    </submittedName>
</protein>
<dbReference type="InterPro" id="IPR012334">
    <property type="entry name" value="Pectin_lyas_fold"/>
</dbReference>
<dbReference type="AlphaFoldDB" id="Q08MN1"/>